<dbReference type="GO" id="GO:0008745">
    <property type="term" value="F:N-acetylmuramoyl-L-alanine amidase activity"/>
    <property type="evidence" value="ECO:0007669"/>
    <property type="project" value="UniProtKB-EC"/>
</dbReference>
<reference evidence="5" key="1">
    <citation type="submission" date="2019-03" db="EMBL/GenBank/DDBJ databases">
        <title>Lake Tanganyika Metagenome-Assembled Genomes (MAGs).</title>
        <authorList>
            <person name="Tran P."/>
        </authorList>
    </citation>
    <scope>NUCLEOTIDE SEQUENCE</scope>
    <source>
        <strain evidence="5">K_DeepCast_65m_m2_066</strain>
    </source>
</reference>
<dbReference type="InterPro" id="IPR050695">
    <property type="entry name" value="N-acetylmuramoyl_amidase_3"/>
</dbReference>
<dbReference type="EMBL" id="VGLS01000052">
    <property type="protein sequence ID" value="MBM3222760.1"/>
    <property type="molecule type" value="Genomic_DNA"/>
</dbReference>
<organism evidence="5 6">
    <name type="scientific">Tectimicrobiota bacterium</name>
    <dbReference type="NCBI Taxonomy" id="2528274"/>
    <lineage>
        <taxon>Bacteria</taxon>
        <taxon>Pseudomonadati</taxon>
        <taxon>Nitrospinota/Tectimicrobiota group</taxon>
        <taxon>Candidatus Tectimicrobiota</taxon>
    </lineage>
</organism>
<comment type="caution">
    <text evidence="5">The sequence shown here is derived from an EMBL/GenBank/DDBJ whole genome shotgun (WGS) entry which is preliminary data.</text>
</comment>
<dbReference type="CDD" id="cd02696">
    <property type="entry name" value="MurNAc-LAA"/>
    <property type="match status" value="1"/>
</dbReference>
<dbReference type="EC" id="3.5.1.28" evidence="2"/>
<dbReference type="InterPro" id="IPR021731">
    <property type="entry name" value="AMIN_dom"/>
</dbReference>
<evidence type="ECO:0000313" key="5">
    <source>
        <dbReference type="EMBL" id="MBM3222760.1"/>
    </source>
</evidence>
<keyword evidence="3" id="KW-0378">Hydrolase</keyword>
<dbReference type="Gene3D" id="3.40.630.40">
    <property type="entry name" value="Zn-dependent exopeptidases"/>
    <property type="match status" value="1"/>
</dbReference>
<dbReference type="GO" id="GO:0030288">
    <property type="term" value="C:outer membrane-bounded periplasmic space"/>
    <property type="evidence" value="ECO:0007669"/>
    <property type="project" value="TreeGrafter"/>
</dbReference>
<dbReference type="Proteomes" id="UP000712673">
    <property type="component" value="Unassembled WGS sequence"/>
</dbReference>
<dbReference type="Pfam" id="PF01520">
    <property type="entry name" value="Amidase_3"/>
    <property type="match status" value="1"/>
</dbReference>
<evidence type="ECO:0000256" key="1">
    <source>
        <dbReference type="ARBA" id="ARBA00001561"/>
    </source>
</evidence>
<name>A0A937W020_UNCTE</name>
<evidence type="ECO:0000259" key="4">
    <source>
        <dbReference type="SMART" id="SM00646"/>
    </source>
</evidence>
<dbReference type="PANTHER" id="PTHR30404">
    <property type="entry name" value="N-ACETYLMURAMOYL-L-ALANINE AMIDASE"/>
    <property type="match status" value="1"/>
</dbReference>
<dbReference type="AlphaFoldDB" id="A0A937W020"/>
<protein>
    <recommendedName>
        <fullName evidence="2">N-acetylmuramoyl-L-alanine amidase</fullName>
        <ecNumber evidence="2">3.5.1.28</ecNumber>
    </recommendedName>
</protein>
<accession>A0A937W020</accession>
<proteinExistence type="predicted"/>
<sequence length="433" mass="47266">MLMTSLHCAVGQDMPSAGQISRIVHSRGWWLVLLFLLLCGCTASRPMRRAAVPPVKTTPPVASSIAILEHVQPSSLQHTTQVVLTTSTPVQPLIQRLFQPDRLVVDLPDTRLPPQGHQQTTSVSDGRLQTIQVASQAPNSVRVTLTLQAIRDYRLTVHTAPHRVTVALLGTPVAPLPSPSIAAAGSGQRVRATPLQQAALPTQAGMAPLIVLDPGHGGHDPGALGVTGLEEKTLVLQVAKELRQLIQQEMPEVRVILTREHDVFIPLAERARIANTQQAALFLSLHANASPNREASGFETWYLSFAASARAKKIAARENMLSEKQMSTLEFILRDMGETDRINQAAVLAQSMQKALTDHLARQYPEVTPRGVEGAPFVVLHRTTMPSVLIEMGFLTNPQEEARMRTPAYQRALAQGILRGLRQFLQTSTVAMR</sequence>
<dbReference type="SMART" id="SM00646">
    <property type="entry name" value="Ami_3"/>
    <property type="match status" value="1"/>
</dbReference>
<evidence type="ECO:0000256" key="3">
    <source>
        <dbReference type="ARBA" id="ARBA00022801"/>
    </source>
</evidence>
<dbReference type="Gene3D" id="2.60.40.3500">
    <property type="match status" value="1"/>
</dbReference>
<evidence type="ECO:0000313" key="6">
    <source>
        <dbReference type="Proteomes" id="UP000712673"/>
    </source>
</evidence>
<dbReference type="PANTHER" id="PTHR30404:SF0">
    <property type="entry name" value="N-ACETYLMURAMOYL-L-ALANINE AMIDASE AMIC"/>
    <property type="match status" value="1"/>
</dbReference>
<feature type="domain" description="MurNAc-LAA" evidence="4">
    <location>
        <begin position="271"/>
        <end position="422"/>
    </location>
</feature>
<dbReference type="SUPFAM" id="SSF53187">
    <property type="entry name" value="Zn-dependent exopeptidases"/>
    <property type="match status" value="1"/>
</dbReference>
<comment type="catalytic activity">
    <reaction evidence="1">
        <text>Hydrolyzes the link between N-acetylmuramoyl residues and L-amino acid residues in certain cell-wall glycopeptides.</text>
        <dbReference type="EC" id="3.5.1.28"/>
    </reaction>
</comment>
<dbReference type="InterPro" id="IPR002508">
    <property type="entry name" value="MurNAc-LAA_cat"/>
</dbReference>
<dbReference type="Pfam" id="PF11741">
    <property type="entry name" value="AMIN"/>
    <property type="match status" value="1"/>
</dbReference>
<evidence type="ECO:0000256" key="2">
    <source>
        <dbReference type="ARBA" id="ARBA00011901"/>
    </source>
</evidence>
<gene>
    <name evidence="5" type="ORF">FJZ47_03010</name>
</gene>
<dbReference type="GO" id="GO:0009253">
    <property type="term" value="P:peptidoglycan catabolic process"/>
    <property type="evidence" value="ECO:0007669"/>
    <property type="project" value="InterPro"/>
</dbReference>
<dbReference type="FunFam" id="3.40.630.40:FF:000005">
    <property type="entry name" value="N-acetylmuramoyl-L-alanine amidase (AmiA)"/>
    <property type="match status" value="1"/>
</dbReference>